<keyword evidence="3" id="KW-1185">Reference proteome</keyword>
<evidence type="ECO:0008006" key="4">
    <source>
        <dbReference type="Google" id="ProtNLM"/>
    </source>
</evidence>
<name>A0A3M8HF58_9BACI</name>
<dbReference type="RefSeq" id="WP_122970684.1">
    <property type="nucleotide sequence ID" value="NZ_RHLQ01000003.1"/>
</dbReference>
<keyword evidence="1" id="KW-1133">Transmembrane helix</keyword>
<feature type="transmembrane region" description="Helical" evidence="1">
    <location>
        <begin position="12"/>
        <end position="31"/>
    </location>
</feature>
<dbReference type="Proteomes" id="UP000279909">
    <property type="component" value="Unassembled WGS sequence"/>
</dbReference>
<proteinExistence type="predicted"/>
<keyword evidence="1" id="KW-0472">Membrane</keyword>
<reference evidence="2 3" key="1">
    <citation type="journal article" date="2014" name="Int. J. Syst. Evol. Microbiol.">
        <title>Lysinibacillus halotolerans sp. nov., isolated from saline-alkaline soil.</title>
        <authorList>
            <person name="Kong D."/>
            <person name="Wang Y."/>
            <person name="Zhao B."/>
            <person name="Li Y."/>
            <person name="Song J."/>
            <person name="Zhai Y."/>
            <person name="Zhang C."/>
            <person name="Wang H."/>
            <person name="Chen X."/>
            <person name="Zhao B."/>
            <person name="Ruan Z."/>
        </authorList>
    </citation>
    <scope>NUCLEOTIDE SEQUENCE [LARGE SCALE GENOMIC DNA]</scope>
    <source>
        <strain evidence="2 3">MCCC 1A12703</strain>
    </source>
</reference>
<gene>
    <name evidence="2" type="ORF">EC501_02355</name>
</gene>
<organism evidence="2 3">
    <name type="scientific">Lysinibacillus halotolerans</name>
    <dbReference type="NCBI Taxonomy" id="1368476"/>
    <lineage>
        <taxon>Bacteria</taxon>
        <taxon>Bacillati</taxon>
        <taxon>Bacillota</taxon>
        <taxon>Bacilli</taxon>
        <taxon>Bacillales</taxon>
        <taxon>Bacillaceae</taxon>
        <taxon>Lysinibacillus</taxon>
    </lineage>
</organism>
<evidence type="ECO:0000313" key="2">
    <source>
        <dbReference type="EMBL" id="RND01116.1"/>
    </source>
</evidence>
<keyword evidence="1" id="KW-0812">Transmembrane</keyword>
<sequence>MKHYTMHTFRILLGVIFLSAGVNGFIVFLGFESLFPTSKEAMILFQFDYLLIGEKALEILCGTLLLLNRFVPLAVAALLPIIVNIFLLHVFVEPSLLILAIILIIFELYLLIYYKGNFILLFEKKPSS</sequence>
<protein>
    <recommendedName>
        <fullName evidence="4">DoxX family membrane protein</fullName>
    </recommendedName>
</protein>
<dbReference type="AlphaFoldDB" id="A0A3M8HF58"/>
<evidence type="ECO:0000256" key="1">
    <source>
        <dbReference type="SAM" id="Phobius"/>
    </source>
</evidence>
<accession>A0A3M8HF58</accession>
<feature type="transmembrane region" description="Helical" evidence="1">
    <location>
        <begin position="97"/>
        <end position="114"/>
    </location>
</feature>
<comment type="caution">
    <text evidence="2">The sequence shown here is derived from an EMBL/GenBank/DDBJ whole genome shotgun (WGS) entry which is preliminary data.</text>
</comment>
<evidence type="ECO:0000313" key="3">
    <source>
        <dbReference type="Proteomes" id="UP000279909"/>
    </source>
</evidence>
<dbReference type="OrthoDB" id="2893048at2"/>
<feature type="transmembrane region" description="Helical" evidence="1">
    <location>
        <begin position="73"/>
        <end position="91"/>
    </location>
</feature>
<dbReference type="EMBL" id="RHLQ01000003">
    <property type="protein sequence ID" value="RND01116.1"/>
    <property type="molecule type" value="Genomic_DNA"/>
</dbReference>